<dbReference type="CDD" id="cd02511">
    <property type="entry name" value="Beta4Glucosyltransferase"/>
    <property type="match status" value="1"/>
</dbReference>
<evidence type="ECO:0000313" key="4">
    <source>
        <dbReference type="Proteomes" id="UP000033980"/>
    </source>
</evidence>
<keyword evidence="1" id="KW-1133">Transmembrane helix</keyword>
<dbReference type="PANTHER" id="PTHR43630:SF2">
    <property type="entry name" value="GLYCOSYLTRANSFERASE"/>
    <property type="match status" value="1"/>
</dbReference>
<protein>
    <submittedName>
        <fullName evidence="3">Glycosyl transferase family 2</fullName>
    </submittedName>
</protein>
<keyword evidence="3" id="KW-0808">Transferase</keyword>
<reference evidence="3 4" key="1">
    <citation type="journal article" date="2015" name="Nature">
        <title>rRNA introns, odd ribosomes, and small enigmatic genomes across a large radiation of phyla.</title>
        <authorList>
            <person name="Brown C.T."/>
            <person name="Hug L.A."/>
            <person name="Thomas B.C."/>
            <person name="Sharon I."/>
            <person name="Castelle C.J."/>
            <person name="Singh A."/>
            <person name="Wilkins M.J."/>
            <person name="Williams K.H."/>
            <person name="Banfield J.F."/>
        </authorList>
    </citation>
    <scope>NUCLEOTIDE SEQUENCE [LARGE SCALE GENOMIC DNA]</scope>
</reference>
<dbReference type="InterPro" id="IPR001173">
    <property type="entry name" value="Glyco_trans_2-like"/>
</dbReference>
<evidence type="ECO:0000256" key="1">
    <source>
        <dbReference type="SAM" id="Phobius"/>
    </source>
</evidence>
<sequence>MAKIKISAVVNTRNEAENIFDCLSALKFCDEIVVVDMESEDNTKEIAKEFTDRIYDHKKVGFVEPARNFAIQKALGDWILIVDADERIPKTLAAKLIEIADKNEIDFVRIPRRNLVFGEWLQHSRWWPDYNIRFFKKGAVQWQDEIHSVPVTYGNGLNLEDDAKFALEHHHYRTIDEYFLRALRYSNQQSKELIKSGYIFDPADLIKKPIGEFLSRFFAGEGYKDGLHGLVMALLQFFSMLLIYLKVWEAEGHKPIKERALTPLWQTVFREKFREFRYWVLTAKIQYSGSKTEAFLLKLQRRLLK</sequence>
<dbReference type="Proteomes" id="UP000033980">
    <property type="component" value="Unassembled WGS sequence"/>
</dbReference>
<organism evidence="3 4">
    <name type="scientific">Candidatus Collierbacteria bacterium GW2011_GWC2_43_12</name>
    <dbReference type="NCBI Taxonomy" id="1618390"/>
    <lineage>
        <taxon>Bacteria</taxon>
        <taxon>Candidatus Collieribacteriota</taxon>
    </lineage>
</organism>
<gene>
    <name evidence="3" type="ORF">UV68_C0022G0007</name>
</gene>
<dbReference type="InterPro" id="IPR029044">
    <property type="entry name" value="Nucleotide-diphossugar_trans"/>
</dbReference>
<comment type="caution">
    <text evidence="3">The sequence shown here is derived from an EMBL/GenBank/DDBJ whole genome shotgun (WGS) entry which is preliminary data.</text>
</comment>
<dbReference type="EMBL" id="LCFK01000022">
    <property type="protein sequence ID" value="KKS93309.1"/>
    <property type="molecule type" value="Genomic_DNA"/>
</dbReference>
<evidence type="ECO:0000313" key="3">
    <source>
        <dbReference type="EMBL" id="KKS93309.1"/>
    </source>
</evidence>
<dbReference type="Gene3D" id="3.90.550.10">
    <property type="entry name" value="Spore Coat Polysaccharide Biosynthesis Protein SpsA, Chain A"/>
    <property type="match status" value="1"/>
</dbReference>
<dbReference type="AlphaFoldDB" id="A0A0G1D6K8"/>
<proteinExistence type="predicted"/>
<dbReference type="GO" id="GO:0016740">
    <property type="term" value="F:transferase activity"/>
    <property type="evidence" value="ECO:0007669"/>
    <property type="project" value="UniProtKB-KW"/>
</dbReference>
<name>A0A0G1D6K8_9BACT</name>
<accession>A0A0G1D6K8</accession>
<keyword evidence="1" id="KW-0472">Membrane</keyword>
<dbReference type="Pfam" id="PF00535">
    <property type="entry name" value="Glycos_transf_2"/>
    <property type="match status" value="1"/>
</dbReference>
<evidence type="ECO:0000259" key="2">
    <source>
        <dbReference type="Pfam" id="PF00535"/>
    </source>
</evidence>
<keyword evidence="1" id="KW-0812">Transmembrane</keyword>
<dbReference type="SUPFAM" id="SSF53448">
    <property type="entry name" value="Nucleotide-diphospho-sugar transferases"/>
    <property type="match status" value="1"/>
</dbReference>
<feature type="domain" description="Glycosyltransferase 2-like" evidence="2">
    <location>
        <begin position="7"/>
        <end position="147"/>
    </location>
</feature>
<dbReference type="PANTHER" id="PTHR43630">
    <property type="entry name" value="POLY-BETA-1,6-N-ACETYL-D-GLUCOSAMINE SYNTHASE"/>
    <property type="match status" value="1"/>
</dbReference>
<feature type="transmembrane region" description="Helical" evidence="1">
    <location>
        <begin position="226"/>
        <end position="245"/>
    </location>
</feature>